<reference evidence="1 2" key="1">
    <citation type="submission" date="2018-11" db="EMBL/GenBank/DDBJ databases">
        <title>Genome sequence of Saitozyma podzolica DSM 27192.</title>
        <authorList>
            <person name="Aliyu H."/>
            <person name="Gorte O."/>
            <person name="Ochsenreither K."/>
        </authorList>
    </citation>
    <scope>NUCLEOTIDE SEQUENCE [LARGE SCALE GENOMIC DNA]</scope>
    <source>
        <strain evidence="1 2">DSM 27192</strain>
    </source>
</reference>
<keyword evidence="2" id="KW-1185">Reference proteome</keyword>
<proteinExistence type="predicted"/>
<name>A0A427YSN9_9TREE</name>
<accession>A0A427YSN9</accession>
<protein>
    <submittedName>
        <fullName evidence="1">Uncharacterized protein</fullName>
    </submittedName>
</protein>
<dbReference type="AlphaFoldDB" id="A0A427YSN9"/>
<organism evidence="1 2">
    <name type="scientific">Saitozyma podzolica</name>
    <dbReference type="NCBI Taxonomy" id="1890683"/>
    <lineage>
        <taxon>Eukaryota</taxon>
        <taxon>Fungi</taxon>
        <taxon>Dikarya</taxon>
        <taxon>Basidiomycota</taxon>
        <taxon>Agaricomycotina</taxon>
        <taxon>Tremellomycetes</taxon>
        <taxon>Tremellales</taxon>
        <taxon>Trimorphomycetaceae</taxon>
        <taxon>Saitozyma</taxon>
    </lineage>
</organism>
<sequence length="90" mass="10344">MSRSGSVKIEIAAVSFSDVRDFTQLTMYVFLDGRMWLLMYLKHTRKLGIEFSDGQTELDGFSDADFARSDSSRRRVPSYYCFRLRGGPIS</sequence>
<evidence type="ECO:0000313" key="1">
    <source>
        <dbReference type="EMBL" id="RSH94153.1"/>
    </source>
</evidence>
<gene>
    <name evidence="1" type="ORF">EHS25_003956</name>
</gene>
<comment type="caution">
    <text evidence="1">The sequence shown here is derived from an EMBL/GenBank/DDBJ whole genome shotgun (WGS) entry which is preliminary data.</text>
</comment>
<evidence type="ECO:0000313" key="2">
    <source>
        <dbReference type="Proteomes" id="UP000279259"/>
    </source>
</evidence>
<dbReference type="EMBL" id="RSCD01000002">
    <property type="protein sequence ID" value="RSH94153.1"/>
    <property type="molecule type" value="Genomic_DNA"/>
</dbReference>
<dbReference type="Proteomes" id="UP000279259">
    <property type="component" value="Unassembled WGS sequence"/>
</dbReference>